<comment type="similarity">
    <text evidence="1">Belongs to the SMG9 family.</text>
</comment>
<evidence type="ECO:0000256" key="1">
    <source>
        <dbReference type="ARBA" id="ARBA00007712"/>
    </source>
</evidence>
<gene>
    <name evidence="4" type="ORF">THRCLA_07044</name>
</gene>
<evidence type="ECO:0000313" key="4">
    <source>
        <dbReference type="EMBL" id="OQR97214.1"/>
    </source>
</evidence>
<organism evidence="4 5">
    <name type="scientific">Thraustotheca clavata</name>
    <dbReference type="NCBI Taxonomy" id="74557"/>
    <lineage>
        <taxon>Eukaryota</taxon>
        <taxon>Sar</taxon>
        <taxon>Stramenopiles</taxon>
        <taxon>Oomycota</taxon>
        <taxon>Saprolegniomycetes</taxon>
        <taxon>Saprolegniales</taxon>
        <taxon>Achlyaceae</taxon>
        <taxon>Thraustotheca</taxon>
    </lineage>
</organism>
<dbReference type="AlphaFoldDB" id="A0A1V9ZGU2"/>
<reference evidence="4 5" key="1">
    <citation type="journal article" date="2014" name="Genome Biol. Evol.">
        <title>The secreted proteins of Achlya hypogyna and Thraustotheca clavata identify the ancestral oomycete secretome and reveal gene acquisitions by horizontal gene transfer.</title>
        <authorList>
            <person name="Misner I."/>
            <person name="Blouin N."/>
            <person name="Leonard G."/>
            <person name="Richards T.A."/>
            <person name="Lane C.E."/>
        </authorList>
    </citation>
    <scope>NUCLEOTIDE SEQUENCE [LARGE SCALE GENOMIC DNA]</scope>
    <source>
        <strain evidence="4 5">ATCC 34112</strain>
    </source>
</reference>
<dbReference type="STRING" id="74557.A0A1V9ZGU2"/>
<evidence type="ECO:0000256" key="2">
    <source>
        <dbReference type="ARBA" id="ARBA00023161"/>
    </source>
</evidence>
<dbReference type="InterPro" id="IPR039177">
    <property type="entry name" value="SMG9"/>
</dbReference>
<dbReference type="PANTHER" id="PTHR14270">
    <property type="entry name" value="NONSENSE-MEDIATED MRNA DECAY FACTOR SMG9"/>
    <property type="match status" value="1"/>
</dbReference>
<keyword evidence="5" id="KW-1185">Reference proteome</keyword>
<dbReference type="GO" id="GO:0000184">
    <property type="term" value="P:nuclear-transcribed mRNA catabolic process, nonsense-mediated decay"/>
    <property type="evidence" value="ECO:0007669"/>
    <property type="project" value="UniProtKB-KW"/>
</dbReference>
<protein>
    <submittedName>
        <fullName evidence="4">SMG9 isoform X2</fullName>
    </submittedName>
</protein>
<dbReference type="InterPro" id="IPR027417">
    <property type="entry name" value="P-loop_NTPase"/>
</dbReference>
<evidence type="ECO:0000313" key="5">
    <source>
        <dbReference type="Proteomes" id="UP000243217"/>
    </source>
</evidence>
<name>A0A1V9ZGU2_9STRA</name>
<dbReference type="Gene3D" id="3.40.50.300">
    <property type="entry name" value="P-loop containing nucleotide triphosphate hydrolases"/>
    <property type="match status" value="1"/>
</dbReference>
<dbReference type="SUPFAM" id="SSF52540">
    <property type="entry name" value="P-loop containing nucleoside triphosphate hydrolases"/>
    <property type="match status" value="1"/>
</dbReference>
<feature type="compositionally biased region" description="Polar residues" evidence="3">
    <location>
        <begin position="47"/>
        <end position="59"/>
    </location>
</feature>
<proteinExistence type="inferred from homology"/>
<keyword evidence="2" id="KW-0866">Nonsense-mediated mRNA decay</keyword>
<comment type="caution">
    <text evidence="4">The sequence shown here is derived from an EMBL/GenBank/DDBJ whole genome shotgun (WGS) entry which is preliminary data.</text>
</comment>
<dbReference type="EMBL" id="JNBS01001925">
    <property type="protein sequence ID" value="OQR97214.1"/>
    <property type="molecule type" value="Genomic_DNA"/>
</dbReference>
<dbReference type="PANTHER" id="PTHR14270:SF0">
    <property type="entry name" value="NONSENSE-MEDIATED MRNA DECAY FACTOR SMG9"/>
    <property type="match status" value="1"/>
</dbReference>
<sequence>MLFPGALAGANAPEALKNALRLDIDMKARRGTAGGHRGKPKRENRGPPSTRQAQTSTPTILRASTPVVTTLFNPDQPRQHPQAHQRLYEPNSSPSSPPGPVLSKRIVPQPLKTAVEQKPGVYEWKLINAQLQFCPEPSAIAGWAEITTYQVIGVVGLEGVGKSTVLSLLAGHTFNRPISQAKFPIQTLDDKINGRHQTNGIDVFITENNVVLLDCQPLLSSSLLNDQIQKKESPKFGALPLDQQIEISSLQLLVFLFSVCHHVLVVSDKAIDNELWRLMQCAELLKHHVPNISGELTEHCARAIFVGNKLSRPAEVQAQVQKLQECFTRSIYVAAEDEKDIHRFIFPNLLDRSRERMNLKVHFVETPKALFKVGAFQALKKYMIQLPKTSLTQKKTHLLTFKEWMQNAARIYDGLRKSNSMIDYTRLLQKMTHK</sequence>
<dbReference type="OrthoDB" id="79514at2759"/>
<dbReference type="Proteomes" id="UP000243217">
    <property type="component" value="Unassembled WGS sequence"/>
</dbReference>
<evidence type="ECO:0000256" key="3">
    <source>
        <dbReference type="SAM" id="MobiDB-lite"/>
    </source>
</evidence>
<feature type="region of interest" description="Disordered" evidence="3">
    <location>
        <begin position="29"/>
        <end position="104"/>
    </location>
</feature>
<accession>A0A1V9ZGU2</accession>